<proteinExistence type="predicted"/>
<dbReference type="AlphaFoldDB" id="A0A7K0JKW8"/>
<dbReference type="EMBL" id="VULU01000059">
    <property type="protein sequence ID" value="MSS50682.1"/>
    <property type="molecule type" value="Genomic_DNA"/>
</dbReference>
<protein>
    <submittedName>
        <fullName evidence="1">Uncharacterized protein</fullName>
    </submittedName>
</protein>
<evidence type="ECO:0000313" key="1">
    <source>
        <dbReference type="EMBL" id="MSS50682.1"/>
    </source>
</evidence>
<dbReference type="RefSeq" id="WP_118291224.1">
    <property type="nucleotide sequence ID" value="NZ_CAXTGH010000003.1"/>
</dbReference>
<accession>A0A7K0JKW8</accession>
<dbReference type="Proteomes" id="UP000460950">
    <property type="component" value="Unassembled WGS sequence"/>
</dbReference>
<sequence length="92" mass="10902">MAINLYNMGTIERTRVIRPSSRKDKSTYKVDIERRQEKDSLHLTVTHENDCNFRKEYYFSANQLSGKKSIHFKWNGNDIVWTDGIVPIRIVK</sequence>
<organism evidence="1 2">
    <name type="scientific">Phocaeicola vulgatus</name>
    <name type="common">Bacteroides vulgatus</name>
    <dbReference type="NCBI Taxonomy" id="821"/>
    <lineage>
        <taxon>Bacteria</taxon>
        <taxon>Pseudomonadati</taxon>
        <taxon>Bacteroidota</taxon>
        <taxon>Bacteroidia</taxon>
        <taxon>Bacteroidales</taxon>
        <taxon>Bacteroidaceae</taxon>
        <taxon>Phocaeicola</taxon>
    </lineage>
</organism>
<comment type="caution">
    <text evidence="1">The sequence shown here is derived from an EMBL/GenBank/DDBJ whole genome shotgun (WGS) entry which is preliminary data.</text>
</comment>
<evidence type="ECO:0000313" key="2">
    <source>
        <dbReference type="Proteomes" id="UP000460950"/>
    </source>
</evidence>
<gene>
    <name evidence="1" type="ORF">FYJ30_20935</name>
</gene>
<reference evidence="1 2" key="1">
    <citation type="submission" date="2019-09" db="EMBL/GenBank/DDBJ databases">
        <title>In-depth cultivation of the pig gut microbiome towards novel bacterial diversity and tailored functional studies.</title>
        <authorList>
            <person name="Wylensek D."/>
            <person name="Hitch T.C.A."/>
            <person name="Clavel T."/>
        </authorList>
    </citation>
    <scope>NUCLEOTIDE SEQUENCE [LARGE SCALE GENOMIC DNA]</scope>
    <source>
        <strain evidence="1 2">WCA-389-WT-3C</strain>
    </source>
</reference>
<name>A0A7K0JKW8_PHOVU</name>